<dbReference type="GO" id="GO:0016757">
    <property type="term" value="F:glycosyltransferase activity"/>
    <property type="evidence" value="ECO:0007669"/>
    <property type="project" value="InterPro"/>
</dbReference>
<gene>
    <name evidence="3" type="ORF">NATSA_00330</name>
</gene>
<dbReference type="InterPro" id="IPR028098">
    <property type="entry name" value="Glyco_trans_4-like_N"/>
</dbReference>
<dbReference type="InterPro" id="IPR001296">
    <property type="entry name" value="Glyco_trans_1"/>
</dbReference>
<sequence>MPKPRIAIFTGNYNHIRDGVSNTLNRLVGHLESKGYPVLVFGPWTPVPAMEHVGNFVPVYAIPAPGRADYRISLGFPETERQKLRDFKPDLIHIATPDILGLHALRFAMKENIPVVTSYHTHFSSYLKYYGLGFLEKLLWVYLHWFYEKCEQLYAPSESMIDELKRIGVRTEMKLWTRGVDTSLFHPRNRSEEWRRKNGFQEDDIVVTFVSRLVWEKNLEVVASVFNRIMNSNKSIRTLVVGDGPARDEFAQKVPGTVFTGYLGGVDLARAYASSDIFFFPSDTESFGNVTLEAMSSGLPAVVAEAVGSRSIVKNHINGFRTEPDDKSGFAEFLLEISVNQTLRREMAEASRQHAELYDWSRILDQLLLYYGDVLKRKNN</sequence>
<protein>
    <submittedName>
        <fullName evidence="3">Glycosyltransferase family 1 protein</fullName>
    </submittedName>
</protein>
<dbReference type="InterPro" id="IPR050194">
    <property type="entry name" value="Glycosyltransferase_grp1"/>
</dbReference>
<accession>A0A8J7S2X6</accession>
<dbReference type="Pfam" id="PF00534">
    <property type="entry name" value="Glycos_transf_1"/>
    <property type="match status" value="1"/>
</dbReference>
<evidence type="ECO:0000259" key="1">
    <source>
        <dbReference type="Pfam" id="PF00534"/>
    </source>
</evidence>
<dbReference type="CDD" id="cd03814">
    <property type="entry name" value="GT4-like"/>
    <property type="match status" value="1"/>
</dbReference>
<dbReference type="PANTHER" id="PTHR45947">
    <property type="entry name" value="SULFOQUINOVOSYL TRANSFERASE SQD2"/>
    <property type="match status" value="1"/>
</dbReference>
<dbReference type="AlphaFoldDB" id="A0A8J7S2X6"/>
<dbReference type="Pfam" id="PF13439">
    <property type="entry name" value="Glyco_transf_4"/>
    <property type="match status" value="1"/>
</dbReference>
<dbReference type="EMBL" id="JAFIDN010000001">
    <property type="protein sequence ID" value="MBP3191098.1"/>
    <property type="molecule type" value="Genomic_DNA"/>
</dbReference>
<dbReference type="Gene3D" id="3.40.50.2000">
    <property type="entry name" value="Glycogen Phosphorylase B"/>
    <property type="match status" value="2"/>
</dbReference>
<dbReference type="SUPFAM" id="SSF53756">
    <property type="entry name" value="UDP-Glycosyltransferase/glycogen phosphorylase"/>
    <property type="match status" value="1"/>
</dbReference>
<evidence type="ECO:0000313" key="4">
    <source>
        <dbReference type="Proteomes" id="UP000673975"/>
    </source>
</evidence>
<keyword evidence="4" id="KW-1185">Reference proteome</keyword>
<evidence type="ECO:0000259" key="2">
    <source>
        <dbReference type="Pfam" id="PF13439"/>
    </source>
</evidence>
<evidence type="ECO:0000313" key="3">
    <source>
        <dbReference type="EMBL" id="MBP3191098.1"/>
    </source>
</evidence>
<dbReference type="Proteomes" id="UP000673975">
    <property type="component" value="Unassembled WGS sequence"/>
</dbReference>
<organism evidence="3 4">
    <name type="scientific">Natronogracilivirga saccharolytica</name>
    <dbReference type="NCBI Taxonomy" id="2812953"/>
    <lineage>
        <taxon>Bacteria</taxon>
        <taxon>Pseudomonadati</taxon>
        <taxon>Balneolota</taxon>
        <taxon>Balneolia</taxon>
        <taxon>Balneolales</taxon>
        <taxon>Cyclonatronaceae</taxon>
        <taxon>Natronogracilivirga</taxon>
    </lineage>
</organism>
<dbReference type="PANTHER" id="PTHR45947:SF3">
    <property type="entry name" value="SULFOQUINOVOSYL TRANSFERASE SQD2"/>
    <property type="match status" value="1"/>
</dbReference>
<name>A0A8J7S2X6_9BACT</name>
<feature type="domain" description="Glycosyl transferase family 1" evidence="1">
    <location>
        <begin position="192"/>
        <end position="353"/>
    </location>
</feature>
<comment type="caution">
    <text evidence="3">The sequence shown here is derived from an EMBL/GenBank/DDBJ whole genome shotgun (WGS) entry which is preliminary data.</text>
</comment>
<reference evidence="3" key="1">
    <citation type="submission" date="2021-02" db="EMBL/GenBank/DDBJ databases">
        <title>Natronogracilivirga saccharolytica gen. nov. sp. nov. a new anaerobic, haloalkiliphilic carbohydrate-fermenting bacterium from soda lake and proposing of Cyclonatronumiaceae fam. nov. in the phylum Balneolaeota.</title>
        <authorList>
            <person name="Zhilina T.N."/>
            <person name="Sorokin D.Y."/>
            <person name="Zavarzina D.G."/>
            <person name="Toshchakov S.V."/>
            <person name="Kublanov I.V."/>
        </authorList>
    </citation>
    <scope>NUCLEOTIDE SEQUENCE</scope>
    <source>
        <strain evidence="3">Z-1702</strain>
    </source>
</reference>
<feature type="domain" description="Glycosyltransferase subfamily 4-like N-terminal" evidence="2">
    <location>
        <begin position="18"/>
        <end position="183"/>
    </location>
</feature>
<proteinExistence type="predicted"/>